<dbReference type="SUPFAM" id="SSF56059">
    <property type="entry name" value="Glutathione synthetase ATP-binding domain-like"/>
    <property type="match status" value="1"/>
</dbReference>
<organism evidence="1 2">
    <name type="scientific">Rhizobium metallidurans</name>
    <dbReference type="NCBI Taxonomy" id="1265931"/>
    <lineage>
        <taxon>Bacteria</taxon>
        <taxon>Pseudomonadati</taxon>
        <taxon>Pseudomonadota</taxon>
        <taxon>Alphaproteobacteria</taxon>
        <taxon>Hyphomicrobiales</taxon>
        <taxon>Rhizobiaceae</taxon>
        <taxon>Rhizobium/Agrobacterium group</taxon>
        <taxon>Rhizobium</taxon>
    </lineage>
</organism>
<reference evidence="1 2" key="1">
    <citation type="submission" date="2020-08" db="EMBL/GenBank/DDBJ databases">
        <title>Genomic Encyclopedia of Type Strains, Phase IV (KMG-IV): sequencing the most valuable type-strain genomes for metagenomic binning, comparative biology and taxonomic classification.</title>
        <authorList>
            <person name="Goeker M."/>
        </authorList>
    </citation>
    <scope>NUCLEOTIDE SEQUENCE [LARGE SCALE GENOMIC DNA]</scope>
    <source>
        <strain evidence="1 2">DSM 26575</strain>
    </source>
</reference>
<dbReference type="RefSeq" id="WP_210279732.1">
    <property type="nucleotide sequence ID" value="NZ_JACIDW010000019.1"/>
</dbReference>
<protein>
    <recommendedName>
        <fullName evidence="3">Glutathione synthase</fullName>
    </recommendedName>
</protein>
<accession>A0A7W6CX98</accession>
<proteinExistence type="predicted"/>
<dbReference type="AlphaFoldDB" id="A0A7W6CX98"/>
<dbReference type="EMBL" id="JACIDW010000019">
    <property type="protein sequence ID" value="MBB3966562.1"/>
    <property type="molecule type" value="Genomic_DNA"/>
</dbReference>
<evidence type="ECO:0000313" key="1">
    <source>
        <dbReference type="EMBL" id="MBB3966562.1"/>
    </source>
</evidence>
<evidence type="ECO:0008006" key="3">
    <source>
        <dbReference type="Google" id="ProtNLM"/>
    </source>
</evidence>
<comment type="caution">
    <text evidence="1">The sequence shown here is derived from an EMBL/GenBank/DDBJ whole genome shotgun (WGS) entry which is preliminary data.</text>
</comment>
<gene>
    <name evidence="1" type="ORF">GGQ67_004250</name>
</gene>
<name>A0A7W6CX98_9HYPH</name>
<dbReference type="Proteomes" id="UP000582090">
    <property type="component" value="Unassembled WGS sequence"/>
</dbReference>
<keyword evidence="2" id="KW-1185">Reference proteome</keyword>
<evidence type="ECO:0000313" key="2">
    <source>
        <dbReference type="Proteomes" id="UP000582090"/>
    </source>
</evidence>
<sequence length="423" mass="46386">MNNAAARIPEAEEQGHVIAGKAVLVRAVYEGKDVTPYWEILMARVSANLADAGAFMDLSIILQVLGRSDEAAIAQNGALETSRDYRIRNGSGTGIRVLVIVTRGDFMANTPIEFLLESSDTSILLHYVDETTAALDDVPEHDVAFVAVGESPGNRPVLENLERMLATWKGPILNNAPRAIIDLSREGVSQAFRDEPAILAPLTSRIARAELRDLANGTRGLDTVDGLSTFPVIVRPTGTHAGHGMEKIATEDELAGYLEGRDETDFYIAPFIDYSSEDGKFRKQRIAVIDGKPYASHLAISDHWMVHYLSAGMAEHGERRLEEASWMENFDADFAMRHAKAFDALSRRFGLDYFAIDCAELSDGRLLLFEADVAMIVHAMDSETVFPYKKKAMAALFAAFENALAKRVVRDAKAGPLSVVKTL</sequence>